<gene>
    <name evidence="1" type="ORF">SNR37_003271</name>
</gene>
<comment type="caution">
    <text evidence="1">The sequence shown here is derived from an EMBL/GenBank/DDBJ whole genome shotgun (WGS) entry which is preliminary data.</text>
</comment>
<accession>A0ABU7G385</accession>
<dbReference type="RefSeq" id="WP_163132094.1">
    <property type="nucleotide sequence ID" value="NZ_JAYDYW010000006.1"/>
</dbReference>
<reference evidence="2" key="1">
    <citation type="submission" date="2023-07" db="EMBL/GenBank/DDBJ databases">
        <title>Draft genome sequence of Agarivorans aestuarii strain ZMCS4, a CAZymes producing bacteria isolated from the marine brown algae Clodostephus spongiosus.</title>
        <authorList>
            <person name="Lorente B."/>
            <person name="Cabral C."/>
            <person name="Frias J."/>
            <person name="Faria J."/>
            <person name="Toubarro D."/>
        </authorList>
    </citation>
    <scope>NUCLEOTIDE SEQUENCE [LARGE SCALE GENOMIC DNA]</scope>
    <source>
        <strain evidence="2">ZMCS4</strain>
    </source>
</reference>
<evidence type="ECO:0000313" key="2">
    <source>
        <dbReference type="Proteomes" id="UP001310248"/>
    </source>
</evidence>
<protein>
    <submittedName>
        <fullName evidence="1">DUF333 domain-containing protein</fullName>
    </submittedName>
</protein>
<keyword evidence="2" id="KW-1185">Reference proteome</keyword>
<sequence>MRMVVSGLLMAGLVACGSEQEDSASVSMANPAAVYCVEQGGDPQIKKTADGEVGYCHFADGRVVEQWDFYRASLE</sequence>
<organism evidence="1 2">
    <name type="scientific">Agarivorans aestuarii</name>
    <dbReference type="NCBI Taxonomy" id="1563703"/>
    <lineage>
        <taxon>Bacteria</taxon>
        <taxon>Pseudomonadati</taxon>
        <taxon>Pseudomonadota</taxon>
        <taxon>Gammaproteobacteria</taxon>
        <taxon>Alteromonadales</taxon>
        <taxon>Alteromonadaceae</taxon>
        <taxon>Agarivorans</taxon>
    </lineage>
</organism>
<dbReference type="PROSITE" id="PS51257">
    <property type="entry name" value="PROKAR_LIPOPROTEIN"/>
    <property type="match status" value="1"/>
</dbReference>
<name>A0ABU7G385_9ALTE</name>
<dbReference type="Pfam" id="PF03891">
    <property type="entry name" value="DUF333"/>
    <property type="match status" value="1"/>
</dbReference>
<evidence type="ECO:0000313" key="1">
    <source>
        <dbReference type="EMBL" id="MEE1673844.1"/>
    </source>
</evidence>
<proteinExistence type="predicted"/>
<dbReference type="PANTHER" id="PTHR38008:SF2">
    <property type="entry name" value="HEMOLYSIN"/>
    <property type="match status" value="1"/>
</dbReference>
<dbReference type="PANTHER" id="PTHR38008">
    <property type="entry name" value="HEMOLYSIN-RELATED"/>
    <property type="match status" value="1"/>
</dbReference>
<dbReference type="InterPro" id="IPR005590">
    <property type="entry name" value="DUF333"/>
</dbReference>
<dbReference type="Proteomes" id="UP001310248">
    <property type="component" value="Unassembled WGS sequence"/>
</dbReference>
<dbReference type="EMBL" id="JAYDYW010000006">
    <property type="protein sequence ID" value="MEE1673844.1"/>
    <property type="molecule type" value="Genomic_DNA"/>
</dbReference>